<dbReference type="PANTHER" id="PTHR42060">
    <property type="entry name" value="NHL REPEAT-CONTAINING PROTEIN-RELATED"/>
    <property type="match status" value="1"/>
</dbReference>
<reference evidence="2" key="1">
    <citation type="journal article" date="2020" name="Stud. Mycol.">
        <title>101 Dothideomycetes genomes: a test case for predicting lifestyles and emergence of pathogens.</title>
        <authorList>
            <person name="Haridas S."/>
            <person name="Albert R."/>
            <person name="Binder M."/>
            <person name="Bloem J."/>
            <person name="Labutti K."/>
            <person name="Salamov A."/>
            <person name="Andreopoulos B."/>
            <person name="Baker S."/>
            <person name="Barry K."/>
            <person name="Bills G."/>
            <person name="Bluhm B."/>
            <person name="Cannon C."/>
            <person name="Castanera R."/>
            <person name="Culley D."/>
            <person name="Daum C."/>
            <person name="Ezra D."/>
            <person name="Gonzalez J."/>
            <person name="Henrissat B."/>
            <person name="Kuo A."/>
            <person name="Liang C."/>
            <person name="Lipzen A."/>
            <person name="Lutzoni F."/>
            <person name="Magnuson J."/>
            <person name="Mondo S."/>
            <person name="Nolan M."/>
            <person name="Ohm R."/>
            <person name="Pangilinan J."/>
            <person name="Park H.-J."/>
            <person name="Ramirez L."/>
            <person name="Alfaro M."/>
            <person name="Sun H."/>
            <person name="Tritt A."/>
            <person name="Yoshinaga Y."/>
            <person name="Zwiers L.-H."/>
            <person name="Turgeon B."/>
            <person name="Goodwin S."/>
            <person name="Spatafora J."/>
            <person name="Crous P."/>
            <person name="Grigoriev I."/>
        </authorList>
    </citation>
    <scope>NUCLEOTIDE SEQUENCE</scope>
    <source>
        <strain evidence="2">ATCC 36951</strain>
    </source>
</reference>
<keyword evidence="1" id="KW-0732">Signal</keyword>
<dbReference type="SUPFAM" id="SSF63829">
    <property type="entry name" value="Calcium-dependent phosphotriesterase"/>
    <property type="match status" value="1"/>
</dbReference>
<dbReference type="Gene3D" id="2.120.10.30">
    <property type="entry name" value="TolB, C-terminal domain"/>
    <property type="match status" value="1"/>
</dbReference>
<dbReference type="GeneID" id="54559719"/>
<dbReference type="PANTHER" id="PTHR42060:SF1">
    <property type="entry name" value="NHL REPEAT-CONTAINING PROTEIN"/>
    <property type="match status" value="1"/>
</dbReference>
<sequence length="364" mass="39055">MNLRYVPFVVIIANFAACTFVHAVPHEGTNHDRKPDNNTARLLYQYPIGTWIENIAIRPNGNLLLTILSSSRLDQLDPFSNDPVPETVYNFPNATSVTGIAEIDHDVFTTAVGNFSLAGGGSTAGSWSVWKTDFSNGYGRAVVDKIVDLPDLTFPNGMCNLPSTRRKPEDILLGDIDTGRIWRLDPRTGSHDAVIKNSLTATAANPIFGIVGVNGIHVRDHELYFTNTGQALFAKMPIHADGTSAGSPRVVSYFSNSTQYADDFALGHNGDDAFLVTGSGNSIERVGVDGVDEGKGRIVAGSVNSTRIAEPTACTFGRTEGDREVLYVVTAGGMASPVNGNEVVGGQVLAVDVRGWKRETKASR</sequence>
<feature type="chain" id="PRO_5025569308" description="SMP-30/Gluconolactonase/LRE-like region domain-containing protein" evidence="1">
    <location>
        <begin position="24"/>
        <end position="364"/>
    </location>
</feature>
<dbReference type="AlphaFoldDB" id="A0A6A6CJ40"/>
<accession>A0A6A6CJ40</accession>
<evidence type="ECO:0008006" key="4">
    <source>
        <dbReference type="Google" id="ProtNLM"/>
    </source>
</evidence>
<gene>
    <name evidence="2" type="ORF">M409DRAFT_22681</name>
</gene>
<organism evidence="2 3">
    <name type="scientific">Zasmidium cellare ATCC 36951</name>
    <dbReference type="NCBI Taxonomy" id="1080233"/>
    <lineage>
        <taxon>Eukaryota</taxon>
        <taxon>Fungi</taxon>
        <taxon>Dikarya</taxon>
        <taxon>Ascomycota</taxon>
        <taxon>Pezizomycotina</taxon>
        <taxon>Dothideomycetes</taxon>
        <taxon>Dothideomycetidae</taxon>
        <taxon>Mycosphaerellales</taxon>
        <taxon>Mycosphaerellaceae</taxon>
        <taxon>Zasmidium</taxon>
    </lineage>
</organism>
<dbReference type="InterPro" id="IPR011042">
    <property type="entry name" value="6-blade_b-propeller_TolB-like"/>
</dbReference>
<keyword evidence="3" id="KW-1185">Reference proteome</keyword>
<dbReference type="OrthoDB" id="9977941at2759"/>
<name>A0A6A6CJ40_ZASCE</name>
<evidence type="ECO:0000313" key="2">
    <source>
        <dbReference type="EMBL" id="KAF2167254.1"/>
    </source>
</evidence>
<evidence type="ECO:0000313" key="3">
    <source>
        <dbReference type="Proteomes" id="UP000799537"/>
    </source>
</evidence>
<protein>
    <recommendedName>
        <fullName evidence="4">SMP-30/Gluconolactonase/LRE-like region domain-containing protein</fullName>
    </recommendedName>
</protein>
<proteinExistence type="predicted"/>
<evidence type="ECO:0000256" key="1">
    <source>
        <dbReference type="SAM" id="SignalP"/>
    </source>
</evidence>
<feature type="signal peptide" evidence="1">
    <location>
        <begin position="1"/>
        <end position="23"/>
    </location>
</feature>
<dbReference type="RefSeq" id="XP_033668143.1">
    <property type="nucleotide sequence ID" value="XM_033806447.1"/>
</dbReference>
<dbReference type="Proteomes" id="UP000799537">
    <property type="component" value="Unassembled WGS sequence"/>
</dbReference>
<dbReference type="InterPro" id="IPR052998">
    <property type="entry name" value="Hetero-Diels-Alderase-like"/>
</dbReference>
<dbReference type="EMBL" id="ML993594">
    <property type="protein sequence ID" value="KAF2167254.1"/>
    <property type="molecule type" value="Genomic_DNA"/>
</dbReference>